<dbReference type="OrthoDB" id="240568at2"/>
<dbReference type="EMBL" id="SJPG01000001">
    <property type="protein sequence ID" value="TWT63253.1"/>
    <property type="molecule type" value="Genomic_DNA"/>
</dbReference>
<accession>A0A5C5XLH3</accession>
<keyword evidence="3" id="KW-1185">Reference proteome</keyword>
<dbReference type="AlphaFoldDB" id="A0A5C5XLH3"/>
<reference evidence="2 3" key="1">
    <citation type="submission" date="2019-02" db="EMBL/GenBank/DDBJ databases">
        <title>Deep-cultivation of Planctomycetes and their phenomic and genomic characterization uncovers novel biology.</title>
        <authorList>
            <person name="Wiegand S."/>
            <person name="Jogler M."/>
            <person name="Boedeker C."/>
            <person name="Pinto D."/>
            <person name="Vollmers J."/>
            <person name="Rivas-Marin E."/>
            <person name="Kohn T."/>
            <person name="Peeters S.H."/>
            <person name="Heuer A."/>
            <person name="Rast P."/>
            <person name="Oberbeckmann S."/>
            <person name="Bunk B."/>
            <person name="Jeske O."/>
            <person name="Meyerdierks A."/>
            <person name="Storesund J.E."/>
            <person name="Kallscheuer N."/>
            <person name="Luecker S."/>
            <person name="Lage O.M."/>
            <person name="Pohl T."/>
            <person name="Merkel B.J."/>
            <person name="Hornburger P."/>
            <person name="Mueller R.-W."/>
            <person name="Bruemmer F."/>
            <person name="Labrenz M."/>
            <person name="Spormann A.M."/>
            <person name="Op Den Camp H."/>
            <person name="Overmann J."/>
            <person name="Amann R."/>
            <person name="Jetten M.S.M."/>
            <person name="Mascher T."/>
            <person name="Medema M.H."/>
            <person name="Devos D.P."/>
            <person name="Kaster A.-K."/>
            <person name="Ovreas L."/>
            <person name="Rohde M."/>
            <person name="Galperin M.Y."/>
            <person name="Jogler C."/>
        </authorList>
    </citation>
    <scope>NUCLEOTIDE SEQUENCE [LARGE SCALE GENOMIC DNA]</scope>
    <source>
        <strain evidence="2 3">Pan54</strain>
    </source>
</reference>
<dbReference type="Proteomes" id="UP000316095">
    <property type="component" value="Unassembled WGS sequence"/>
</dbReference>
<dbReference type="RefSeq" id="WP_146505026.1">
    <property type="nucleotide sequence ID" value="NZ_SJPG01000001.1"/>
</dbReference>
<evidence type="ECO:0000313" key="2">
    <source>
        <dbReference type="EMBL" id="TWT63253.1"/>
    </source>
</evidence>
<dbReference type="InterPro" id="IPR006311">
    <property type="entry name" value="TAT_signal"/>
</dbReference>
<feature type="region of interest" description="Disordered" evidence="1">
    <location>
        <begin position="237"/>
        <end position="257"/>
    </location>
</feature>
<evidence type="ECO:0000256" key="1">
    <source>
        <dbReference type="SAM" id="MobiDB-lite"/>
    </source>
</evidence>
<proteinExistence type="predicted"/>
<evidence type="ECO:0000313" key="3">
    <source>
        <dbReference type="Proteomes" id="UP000316095"/>
    </source>
</evidence>
<protein>
    <recommendedName>
        <fullName evidence="4">DUF3500 domain-containing protein</fullName>
    </recommendedName>
</protein>
<name>A0A5C5XLH3_9PLAN</name>
<comment type="caution">
    <text evidence="2">The sequence shown here is derived from an EMBL/GenBank/DDBJ whole genome shotgun (WGS) entry which is preliminary data.</text>
</comment>
<gene>
    <name evidence="2" type="ORF">Pan54_40060</name>
</gene>
<evidence type="ECO:0008006" key="4">
    <source>
        <dbReference type="Google" id="ProtNLM"/>
    </source>
</evidence>
<dbReference type="PROSITE" id="PS51318">
    <property type="entry name" value="TAT"/>
    <property type="match status" value="1"/>
</dbReference>
<organism evidence="2 3">
    <name type="scientific">Rubinisphaera italica</name>
    <dbReference type="NCBI Taxonomy" id="2527969"/>
    <lineage>
        <taxon>Bacteria</taxon>
        <taxon>Pseudomonadati</taxon>
        <taxon>Planctomycetota</taxon>
        <taxon>Planctomycetia</taxon>
        <taxon>Planctomycetales</taxon>
        <taxon>Planctomycetaceae</taxon>
        <taxon>Rubinisphaera</taxon>
    </lineage>
</organism>
<sequence>MSQPIVTSITDCDRRRFLATGLTAAAGLVVPNTISAALFDVNKAAKKMGVVSESAVKDLYSSLDETQRKAIVFDWDHTEKGRGLLRSHVSNNWQITKPEVRSRFFTDEQQDMVRTIFEGIVNPDWHARYYKQIEDDNGGFGDNQSIAIFGNPDSDKFEFVMTGRHLTLRCDGNSSDHLAFGGPIFYGHDPLGEFNEGPNHTENVFWDQALEANKVYAMLDGKQRKQAEVARTPGEGAIAFQGSSGRTTGLPVSEMSSDQKEALQKTLQKLVEMYRQIDQEEVAQCLKSQGGLDACSLSYYTDKDIGKDRVWDNWRLEGPSFVWHYRGAPHVHVWVNIADSSDVKSNTPLLQRRS</sequence>
<dbReference type="Pfam" id="PF12006">
    <property type="entry name" value="DUF3500"/>
    <property type="match status" value="1"/>
</dbReference>
<dbReference type="InterPro" id="IPR021889">
    <property type="entry name" value="DUF3500"/>
</dbReference>